<evidence type="ECO:0000313" key="5">
    <source>
        <dbReference type="EMBL" id="KAK2998345.1"/>
    </source>
</evidence>
<dbReference type="InterPro" id="IPR001199">
    <property type="entry name" value="Cyt_B5-like_heme/steroid-bd"/>
</dbReference>
<dbReference type="GO" id="GO:0005496">
    <property type="term" value="F:steroid binding"/>
    <property type="evidence" value="ECO:0007669"/>
    <property type="project" value="UniProtKB-KW"/>
</dbReference>
<sequence length="242" mass="27043">MEFSPRQLNQYDGTDPSKPIYVAIKGRVFDVSTGKSFYGPGGAYAMFAGKDASRALAKMSKNEEDVGASLDGLSDKEIGVLQDWENKFQAKYPIVGRILGCVDLCVVDYFSVVKSQAGLVILAHWSSSLDLCFVELLSLFHFSFFYCSLLAFNLNTCNVGIVDVRLLLLVVEIYDKFEGVGTSKRLRFLQRMPASKPYQSCFPLDFGSAVSRYMNLADRGFLWYVCVCYALYDRNDDISLCG</sequence>
<dbReference type="PANTHER" id="PTHR10281:SF76">
    <property type="entry name" value="CALCUTTA CUP-RELATED"/>
    <property type="match status" value="1"/>
</dbReference>
<dbReference type="InterPro" id="IPR036400">
    <property type="entry name" value="Cyt_B5-like_heme/steroid_sf"/>
</dbReference>
<dbReference type="Gene3D" id="3.10.120.10">
    <property type="entry name" value="Cytochrome b5-like heme/steroid binding domain"/>
    <property type="match status" value="1"/>
</dbReference>
<dbReference type="GO" id="GO:0016020">
    <property type="term" value="C:membrane"/>
    <property type="evidence" value="ECO:0007669"/>
    <property type="project" value="TreeGrafter"/>
</dbReference>
<proteinExistence type="inferred from homology"/>
<feature type="domain" description="Cytochrome b5 heme-binding" evidence="4">
    <location>
        <begin position="3"/>
        <end position="99"/>
    </location>
</feature>
<evidence type="ECO:0000259" key="4">
    <source>
        <dbReference type="SMART" id="SM01117"/>
    </source>
</evidence>
<dbReference type="AlphaFoldDB" id="A0AA88UYP2"/>
<dbReference type="Pfam" id="PF00173">
    <property type="entry name" value="Cyt-b5"/>
    <property type="match status" value="1"/>
</dbReference>
<reference evidence="5" key="1">
    <citation type="submission" date="2022-12" db="EMBL/GenBank/DDBJ databases">
        <title>Draft genome assemblies for two species of Escallonia (Escalloniales).</title>
        <authorList>
            <person name="Chanderbali A."/>
            <person name="Dervinis C."/>
            <person name="Anghel I."/>
            <person name="Soltis D."/>
            <person name="Soltis P."/>
            <person name="Zapata F."/>
        </authorList>
    </citation>
    <scope>NUCLEOTIDE SEQUENCE</scope>
    <source>
        <strain evidence="5">UCBG64.0493</strain>
        <tissue evidence="5">Leaf</tissue>
    </source>
</reference>
<dbReference type="Proteomes" id="UP001188597">
    <property type="component" value="Unassembled WGS sequence"/>
</dbReference>
<dbReference type="FunFam" id="3.10.120.10:FF:000003">
    <property type="entry name" value="membrane-associated progesterone receptor component 1"/>
    <property type="match status" value="1"/>
</dbReference>
<dbReference type="EMBL" id="JAVXUP010003692">
    <property type="protein sequence ID" value="KAK2998345.1"/>
    <property type="molecule type" value="Genomic_DNA"/>
</dbReference>
<protein>
    <recommendedName>
        <fullName evidence="4">Cytochrome b5 heme-binding domain-containing protein</fullName>
    </recommendedName>
</protein>
<evidence type="ECO:0000313" key="6">
    <source>
        <dbReference type="Proteomes" id="UP001188597"/>
    </source>
</evidence>
<keyword evidence="1" id="KW-0754">Steroid-binding</keyword>
<dbReference type="PANTHER" id="PTHR10281">
    <property type="entry name" value="MEMBRANE-ASSOCIATED PROGESTERONE RECEPTOR COMPONENT-RELATED"/>
    <property type="match status" value="1"/>
</dbReference>
<organism evidence="5 6">
    <name type="scientific">Escallonia herrerae</name>
    <dbReference type="NCBI Taxonomy" id="1293975"/>
    <lineage>
        <taxon>Eukaryota</taxon>
        <taxon>Viridiplantae</taxon>
        <taxon>Streptophyta</taxon>
        <taxon>Embryophyta</taxon>
        <taxon>Tracheophyta</taxon>
        <taxon>Spermatophyta</taxon>
        <taxon>Magnoliopsida</taxon>
        <taxon>eudicotyledons</taxon>
        <taxon>Gunneridae</taxon>
        <taxon>Pentapetalae</taxon>
        <taxon>asterids</taxon>
        <taxon>campanulids</taxon>
        <taxon>Escalloniales</taxon>
        <taxon>Escalloniaceae</taxon>
        <taxon>Escallonia</taxon>
    </lineage>
</organism>
<accession>A0AA88UYP2</accession>
<evidence type="ECO:0000256" key="3">
    <source>
        <dbReference type="ARBA" id="ARBA00038357"/>
    </source>
</evidence>
<keyword evidence="6" id="KW-1185">Reference proteome</keyword>
<evidence type="ECO:0000256" key="2">
    <source>
        <dbReference type="ARBA" id="ARBA00023121"/>
    </source>
</evidence>
<comment type="similarity">
    <text evidence="3">Belongs to the cytochrome b5 family. MAPR subfamily.</text>
</comment>
<comment type="caution">
    <text evidence="5">The sequence shown here is derived from an EMBL/GenBank/DDBJ whole genome shotgun (WGS) entry which is preliminary data.</text>
</comment>
<dbReference type="InterPro" id="IPR050577">
    <property type="entry name" value="MAPR/NEUFC/NENF-like"/>
</dbReference>
<keyword evidence="2" id="KW-0446">Lipid-binding</keyword>
<dbReference type="SMART" id="SM01117">
    <property type="entry name" value="Cyt-b5"/>
    <property type="match status" value="1"/>
</dbReference>
<name>A0AA88UYP2_9ASTE</name>
<evidence type="ECO:0000256" key="1">
    <source>
        <dbReference type="ARBA" id="ARBA00022665"/>
    </source>
</evidence>
<dbReference type="SUPFAM" id="SSF55856">
    <property type="entry name" value="Cytochrome b5-like heme/steroid binding domain"/>
    <property type="match status" value="1"/>
</dbReference>
<dbReference type="GO" id="GO:0012505">
    <property type="term" value="C:endomembrane system"/>
    <property type="evidence" value="ECO:0007669"/>
    <property type="project" value="TreeGrafter"/>
</dbReference>
<gene>
    <name evidence="5" type="ORF">RJ639_023376</name>
</gene>